<dbReference type="EMBL" id="BAAAQD010000052">
    <property type="protein sequence ID" value="GAA1574321.1"/>
    <property type="molecule type" value="Genomic_DNA"/>
</dbReference>
<gene>
    <name evidence="2" type="ORF">GCM10009827_115220</name>
</gene>
<dbReference type="Proteomes" id="UP001501470">
    <property type="component" value="Unassembled WGS sequence"/>
</dbReference>
<accession>A0ABN2DBI2</accession>
<sequence length="152" mass="17565">MRTPTPLRRRLTIRSAALYRSEHGALQRGIIVGVELHNGAYRYRMCDADGPISARVTAADVTTDPPHTHTPWRARISAIYHAAADRDLPWNELHPRLPDLYFHLYRNNRARAMTTLRALERQVGIHPTRRRTARHHLKPQPHRAARPAQAWD</sequence>
<protein>
    <recommendedName>
        <fullName evidence="4">Transposase</fullName>
    </recommendedName>
</protein>
<evidence type="ECO:0008006" key="4">
    <source>
        <dbReference type="Google" id="ProtNLM"/>
    </source>
</evidence>
<keyword evidence="3" id="KW-1185">Reference proteome</keyword>
<dbReference type="RefSeq" id="WP_344515080.1">
    <property type="nucleotide sequence ID" value="NZ_BAAAQD010000052.1"/>
</dbReference>
<reference evidence="2 3" key="1">
    <citation type="journal article" date="2019" name="Int. J. Syst. Evol. Microbiol.">
        <title>The Global Catalogue of Microorganisms (GCM) 10K type strain sequencing project: providing services to taxonomists for standard genome sequencing and annotation.</title>
        <authorList>
            <consortium name="The Broad Institute Genomics Platform"/>
            <consortium name="The Broad Institute Genome Sequencing Center for Infectious Disease"/>
            <person name="Wu L."/>
            <person name="Ma J."/>
        </authorList>
    </citation>
    <scope>NUCLEOTIDE SEQUENCE [LARGE SCALE GENOMIC DNA]</scope>
    <source>
        <strain evidence="2 3">JCM 15933</strain>
    </source>
</reference>
<feature type="region of interest" description="Disordered" evidence="1">
    <location>
        <begin position="125"/>
        <end position="152"/>
    </location>
</feature>
<evidence type="ECO:0000313" key="3">
    <source>
        <dbReference type="Proteomes" id="UP001501470"/>
    </source>
</evidence>
<feature type="compositionally biased region" description="Basic residues" evidence="1">
    <location>
        <begin position="127"/>
        <end position="145"/>
    </location>
</feature>
<organism evidence="2 3">
    <name type="scientific">Dactylosporangium maewongense</name>
    <dbReference type="NCBI Taxonomy" id="634393"/>
    <lineage>
        <taxon>Bacteria</taxon>
        <taxon>Bacillati</taxon>
        <taxon>Actinomycetota</taxon>
        <taxon>Actinomycetes</taxon>
        <taxon>Micromonosporales</taxon>
        <taxon>Micromonosporaceae</taxon>
        <taxon>Dactylosporangium</taxon>
    </lineage>
</organism>
<comment type="caution">
    <text evidence="2">The sequence shown here is derived from an EMBL/GenBank/DDBJ whole genome shotgun (WGS) entry which is preliminary data.</text>
</comment>
<evidence type="ECO:0000256" key="1">
    <source>
        <dbReference type="SAM" id="MobiDB-lite"/>
    </source>
</evidence>
<evidence type="ECO:0000313" key="2">
    <source>
        <dbReference type="EMBL" id="GAA1574321.1"/>
    </source>
</evidence>
<name>A0ABN2DBI2_9ACTN</name>
<proteinExistence type="predicted"/>